<evidence type="ECO:0000256" key="2">
    <source>
        <dbReference type="ARBA" id="ARBA00022517"/>
    </source>
</evidence>
<comment type="subunit">
    <text evidence="5">Binds ribosomal protein uS19.</text>
</comment>
<dbReference type="RefSeq" id="WP_186865160.1">
    <property type="nucleotide sequence ID" value="NZ_JACOPE010000001.1"/>
</dbReference>
<evidence type="ECO:0000256" key="1">
    <source>
        <dbReference type="ARBA" id="ARBA00022490"/>
    </source>
</evidence>
<dbReference type="InterPro" id="IPR002676">
    <property type="entry name" value="RimM_N"/>
</dbReference>
<proteinExistence type="inferred from homology"/>
<evidence type="ECO:0000256" key="4">
    <source>
        <dbReference type="ARBA" id="ARBA00023186"/>
    </source>
</evidence>
<dbReference type="Gene3D" id="2.30.30.240">
    <property type="entry name" value="PRC-barrel domain"/>
    <property type="match status" value="1"/>
</dbReference>
<dbReference type="Pfam" id="PF01782">
    <property type="entry name" value="RimM"/>
    <property type="match status" value="1"/>
</dbReference>
<comment type="subcellular location">
    <subcellularLocation>
        <location evidence="5">Cytoplasm</location>
    </subcellularLocation>
</comment>
<reference evidence="8 9" key="1">
    <citation type="submission" date="2020-08" db="EMBL/GenBank/DDBJ databases">
        <title>Genome public.</title>
        <authorList>
            <person name="Liu C."/>
            <person name="Sun Q."/>
        </authorList>
    </citation>
    <scope>NUCLEOTIDE SEQUENCE [LARGE SCALE GENOMIC DNA]</scope>
    <source>
        <strain evidence="8 9">NSJ-13</strain>
    </source>
</reference>
<accession>A0ABR7G8T5</accession>
<protein>
    <recommendedName>
        <fullName evidence="5">Ribosome maturation factor RimM</fullName>
    </recommendedName>
</protein>
<dbReference type="InterPro" id="IPR036976">
    <property type="entry name" value="RimM_N_sf"/>
</dbReference>
<keyword evidence="4 5" id="KW-0143">Chaperone</keyword>
<dbReference type="PANTHER" id="PTHR33692">
    <property type="entry name" value="RIBOSOME MATURATION FACTOR RIMM"/>
    <property type="match status" value="1"/>
</dbReference>
<dbReference type="SUPFAM" id="SSF50447">
    <property type="entry name" value="Translation proteins"/>
    <property type="match status" value="1"/>
</dbReference>
<dbReference type="InterPro" id="IPR056792">
    <property type="entry name" value="PRC_RimM"/>
</dbReference>
<dbReference type="NCBIfam" id="TIGR02273">
    <property type="entry name" value="16S_RimM"/>
    <property type="match status" value="1"/>
</dbReference>
<feature type="domain" description="Ribosome maturation factor RimM PRC barrel" evidence="7">
    <location>
        <begin position="101"/>
        <end position="166"/>
    </location>
</feature>
<comment type="caution">
    <text evidence="8">The sequence shown here is derived from an EMBL/GenBank/DDBJ whole genome shotgun (WGS) entry which is preliminary data.</text>
</comment>
<dbReference type="Proteomes" id="UP000631576">
    <property type="component" value="Unassembled WGS sequence"/>
</dbReference>
<evidence type="ECO:0000259" key="7">
    <source>
        <dbReference type="Pfam" id="PF24986"/>
    </source>
</evidence>
<comment type="domain">
    <text evidence="5">The PRC barrel domain binds ribosomal protein uS19.</text>
</comment>
<dbReference type="Gene3D" id="2.40.30.60">
    <property type="entry name" value="RimM"/>
    <property type="match status" value="1"/>
</dbReference>
<gene>
    <name evidence="5 8" type="primary">rimM</name>
    <name evidence="8" type="ORF">H8S40_09795</name>
</gene>
<dbReference type="InterPro" id="IPR011033">
    <property type="entry name" value="PRC_barrel-like_sf"/>
</dbReference>
<keyword evidence="2 5" id="KW-0690">Ribosome biogenesis</keyword>
<dbReference type="Pfam" id="PF24986">
    <property type="entry name" value="PRC_RimM"/>
    <property type="match status" value="1"/>
</dbReference>
<dbReference type="PANTHER" id="PTHR33692:SF1">
    <property type="entry name" value="RIBOSOME MATURATION FACTOR RIMM"/>
    <property type="match status" value="1"/>
</dbReference>
<dbReference type="InterPro" id="IPR009000">
    <property type="entry name" value="Transl_B-barrel_sf"/>
</dbReference>
<name>A0ABR7G8T5_9FIRM</name>
<keyword evidence="9" id="KW-1185">Reference proteome</keyword>
<feature type="domain" description="RimM N-terminal" evidence="6">
    <location>
        <begin position="6"/>
        <end position="87"/>
    </location>
</feature>
<dbReference type="InterPro" id="IPR011961">
    <property type="entry name" value="RimM"/>
</dbReference>
<evidence type="ECO:0000259" key="6">
    <source>
        <dbReference type="Pfam" id="PF01782"/>
    </source>
</evidence>
<sequence>MEQLLQVGVISSTHGVRGEVKVFPTTDDPQRFKSLKNVILDTGKEQIPLEIQGVKFFKQFVILKFKGIDNINDIERYKRKSLFVTRKDAVELEEDEYYIADLIGMDVITDEGEEGKLVDVIETGANEVYVVEFDKYGEVLIPAIHDCILDVDIEAMSMKVHLLEGLV</sequence>
<dbReference type="SUPFAM" id="SSF50346">
    <property type="entry name" value="PRC-barrel domain"/>
    <property type="match status" value="1"/>
</dbReference>
<comment type="function">
    <text evidence="5">An accessory protein needed during the final step in the assembly of 30S ribosomal subunit, possibly for assembly of the head region. Essential for efficient processing of 16S rRNA. May be needed both before and after RbfA during the maturation of 16S rRNA. It has affinity for free ribosomal 30S subunits but not for 70S ribosomes.</text>
</comment>
<evidence type="ECO:0000313" key="8">
    <source>
        <dbReference type="EMBL" id="MBC5683855.1"/>
    </source>
</evidence>
<evidence type="ECO:0000313" key="9">
    <source>
        <dbReference type="Proteomes" id="UP000631576"/>
    </source>
</evidence>
<evidence type="ECO:0000256" key="3">
    <source>
        <dbReference type="ARBA" id="ARBA00022552"/>
    </source>
</evidence>
<keyword evidence="1 5" id="KW-0963">Cytoplasm</keyword>
<keyword evidence="3 5" id="KW-0698">rRNA processing</keyword>
<comment type="similarity">
    <text evidence="5">Belongs to the RimM family.</text>
</comment>
<dbReference type="EMBL" id="JACOPE010000001">
    <property type="protein sequence ID" value="MBC5683855.1"/>
    <property type="molecule type" value="Genomic_DNA"/>
</dbReference>
<organism evidence="8 9">
    <name type="scientific">Ruminococcus hominis</name>
    <dbReference type="NCBI Taxonomy" id="2763065"/>
    <lineage>
        <taxon>Bacteria</taxon>
        <taxon>Bacillati</taxon>
        <taxon>Bacillota</taxon>
        <taxon>Clostridia</taxon>
        <taxon>Eubacteriales</taxon>
        <taxon>Oscillospiraceae</taxon>
        <taxon>Ruminococcus</taxon>
    </lineage>
</organism>
<dbReference type="HAMAP" id="MF_00014">
    <property type="entry name" value="Ribosome_mat_RimM"/>
    <property type="match status" value="1"/>
</dbReference>
<evidence type="ECO:0000256" key="5">
    <source>
        <dbReference type="HAMAP-Rule" id="MF_00014"/>
    </source>
</evidence>